<dbReference type="EMBL" id="SMGQ01000011">
    <property type="protein sequence ID" value="TCK98750.1"/>
    <property type="molecule type" value="Genomic_DNA"/>
</dbReference>
<dbReference type="Gene3D" id="3.40.630.30">
    <property type="match status" value="1"/>
</dbReference>
<proteinExistence type="predicted"/>
<dbReference type="OrthoDB" id="9802340at2"/>
<dbReference type="SUPFAM" id="SSF55729">
    <property type="entry name" value="Acyl-CoA N-acyltransferases (Nat)"/>
    <property type="match status" value="1"/>
</dbReference>
<dbReference type="PANTHER" id="PTHR43138">
    <property type="entry name" value="ACETYLTRANSFERASE, GNAT FAMILY"/>
    <property type="match status" value="1"/>
</dbReference>
<dbReference type="InterPro" id="IPR016181">
    <property type="entry name" value="Acyl_CoA_acyltransferase"/>
</dbReference>
<evidence type="ECO:0000313" key="3">
    <source>
        <dbReference type="Proteomes" id="UP000294545"/>
    </source>
</evidence>
<dbReference type="InterPro" id="IPR052742">
    <property type="entry name" value="Mito_N-acetyltransferase"/>
</dbReference>
<dbReference type="PROSITE" id="PS51186">
    <property type="entry name" value="GNAT"/>
    <property type="match status" value="1"/>
</dbReference>
<dbReference type="PANTHER" id="PTHR43138:SF1">
    <property type="entry name" value="N-ACETYLTRANSFERASE ACA1"/>
    <property type="match status" value="1"/>
</dbReference>
<dbReference type="AlphaFoldDB" id="A0A4R1N1C6"/>
<sequence length="166" mass="18977">MSIRIRAYNEKDLPAMLTIWNDIVEEGNAFPQMKKLDIETGRKFFEEQSYTGVAIDNHNIVGMYILHPNNVGRCGHISNASYGVKKGYRGKKLGEKMVLDSLREAKRLKFRIMQFNAVVKNNEAAIHLYEKIGFQKLGVIPKGFLLPDGSYEDIISYYISLDTIKN</sequence>
<evidence type="ECO:0000313" key="2">
    <source>
        <dbReference type="EMBL" id="TCK98750.1"/>
    </source>
</evidence>
<protein>
    <submittedName>
        <fullName evidence="2">L-amino acid N-acyltransferase YncA</fullName>
    </submittedName>
</protein>
<keyword evidence="2" id="KW-0012">Acyltransferase</keyword>
<comment type="caution">
    <text evidence="2">The sequence shown here is derived from an EMBL/GenBank/DDBJ whole genome shotgun (WGS) entry which is preliminary data.</text>
</comment>
<gene>
    <name evidence="2" type="ORF">EDC19_1185</name>
</gene>
<keyword evidence="3" id="KW-1185">Reference proteome</keyword>
<keyword evidence="2" id="KW-0808">Transferase</keyword>
<dbReference type="GO" id="GO:0016747">
    <property type="term" value="F:acyltransferase activity, transferring groups other than amino-acyl groups"/>
    <property type="evidence" value="ECO:0007669"/>
    <property type="project" value="InterPro"/>
</dbReference>
<dbReference type="RefSeq" id="WP_132281853.1">
    <property type="nucleotide sequence ID" value="NZ_SMGQ01000011.1"/>
</dbReference>
<accession>A0A4R1N1C6</accession>
<name>A0A4R1N1C6_9FIRM</name>
<reference evidence="2 3" key="1">
    <citation type="submission" date="2019-03" db="EMBL/GenBank/DDBJ databases">
        <title>Genomic Encyclopedia of Type Strains, Phase IV (KMG-IV): sequencing the most valuable type-strain genomes for metagenomic binning, comparative biology and taxonomic classification.</title>
        <authorList>
            <person name="Goeker M."/>
        </authorList>
    </citation>
    <scope>NUCLEOTIDE SEQUENCE [LARGE SCALE GENOMIC DNA]</scope>
    <source>
        <strain evidence="2 3">DSM 24176</strain>
    </source>
</reference>
<dbReference type="Proteomes" id="UP000294545">
    <property type="component" value="Unassembled WGS sequence"/>
</dbReference>
<dbReference type="Pfam" id="PF00583">
    <property type="entry name" value="Acetyltransf_1"/>
    <property type="match status" value="1"/>
</dbReference>
<evidence type="ECO:0000259" key="1">
    <source>
        <dbReference type="PROSITE" id="PS51186"/>
    </source>
</evidence>
<dbReference type="InterPro" id="IPR000182">
    <property type="entry name" value="GNAT_dom"/>
</dbReference>
<organism evidence="2 3">
    <name type="scientific">Natranaerovirga hydrolytica</name>
    <dbReference type="NCBI Taxonomy" id="680378"/>
    <lineage>
        <taxon>Bacteria</taxon>
        <taxon>Bacillati</taxon>
        <taxon>Bacillota</taxon>
        <taxon>Clostridia</taxon>
        <taxon>Lachnospirales</taxon>
        <taxon>Natranaerovirgaceae</taxon>
        <taxon>Natranaerovirga</taxon>
    </lineage>
</organism>
<feature type="domain" description="N-acetyltransferase" evidence="1">
    <location>
        <begin position="3"/>
        <end position="158"/>
    </location>
</feature>